<keyword evidence="4 8" id="KW-0378">Hydrolase</keyword>
<reference evidence="11 12" key="1">
    <citation type="submission" date="2019-03" db="EMBL/GenBank/DDBJ databases">
        <title>Sapientia aquatica gen. nov., sp. nov., isolated from a crater lake.</title>
        <authorList>
            <person name="Felfoldi T."/>
            <person name="Szabo A."/>
            <person name="Toth E."/>
            <person name="Schumann P."/>
            <person name="Keki Z."/>
            <person name="Marialigeti K."/>
            <person name="Mathe I."/>
        </authorList>
    </citation>
    <scope>NUCLEOTIDE SEQUENCE [LARGE SCALE GENOMIC DNA]</scope>
    <source>
        <strain evidence="11 12">SA-152</strain>
    </source>
</reference>
<dbReference type="OrthoDB" id="9002785at2"/>
<dbReference type="Pfam" id="PF00082">
    <property type="entry name" value="Peptidase_S8"/>
    <property type="match status" value="1"/>
</dbReference>
<keyword evidence="3" id="KW-0479">Metal-binding</keyword>
<organism evidence="11 12">
    <name type="scientific">Sapientia aquatica</name>
    <dbReference type="NCBI Taxonomy" id="1549640"/>
    <lineage>
        <taxon>Bacteria</taxon>
        <taxon>Pseudomonadati</taxon>
        <taxon>Pseudomonadota</taxon>
        <taxon>Betaproteobacteria</taxon>
        <taxon>Burkholderiales</taxon>
        <taxon>Oxalobacteraceae</taxon>
        <taxon>Sapientia</taxon>
    </lineage>
</organism>
<dbReference type="GO" id="GO:0004252">
    <property type="term" value="F:serine-type endopeptidase activity"/>
    <property type="evidence" value="ECO:0007669"/>
    <property type="project" value="UniProtKB-UniRule"/>
</dbReference>
<gene>
    <name evidence="11" type="ORF">E2I14_05950</name>
</gene>
<dbReference type="AlphaFoldDB" id="A0A4R5W3K3"/>
<dbReference type="InterPro" id="IPR030400">
    <property type="entry name" value="Sedolisin_dom"/>
</dbReference>
<dbReference type="GO" id="GO:0008240">
    <property type="term" value="F:tripeptidyl-peptidase activity"/>
    <property type="evidence" value="ECO:0007669"/>
    <property type="project" value="TreeGrafter"/>
</dbReference>
<evidence type="ECO:0000256" key="9">
    <source>
        <dbReference type="SAM" id="SignalP"/>
    </source>
</evidence>
<dbReference type="InterPro" id="IPR036852">
    <property type="entry name" value="Peptidase_S8/S53_dom_sf"/>
</dbReference>
<sequence length="626" mass="66902">MIFRTKSVAKLTMKPMATLVSVLFAGALSSSAAFAATAAVQDLGATAVDAPQTVSIVLQLHDVDKLERFIARTVNPNSDEYRQFLSVEEFTERYAPSHADIRRVKKSLSALGITVNEVYKNHMVIRATGTTAQFNQFFNTQLHNYSEKNTIYSKPSVPVTVPGEISDVVLAVTGLNGREHAHPRSRQLPAAAAKSSQAAIVNAKLINQSGTTNAPGLFTVQDVASLYNVTPLYKHHFYGQGRTIGIATLATFDPNDAYTYWSSIGLKVKPNRIKQIHIDGGAGTNGADETTLDVEQSGGLAPAAKVIVYDAPNTDSGFMDVFFKAAADNKVDTLSVSWGSPEIAQTPEVMAGQHQAFLELAAQGISVFAASGDEGAYDINNNQGPFAYPGCSQLLTVDSPASDPYVVAAGGLTLASVLQFQNGTTLTIPKDRPWGWDYLQNYFSPSVYYTYLFPVGGGGGVSLNFDLPKYQKNVPGTQVSAAGQSLVCSAYTPSDLFDAPAGYAGRNVPDVSLNADPDTGYLVYVSGGWLQGYGGTSFVAPQLNGIAALVSQHSHSRLGHLNPQLYARFLQYGYAKNSPFTAITSGDNLYWQATQGYNPASGIGALNVNNLARSFGISDDDWGDDD</sequence>
<dbReference type="InterPro" id="IPR000209">
    <property type="entry name" value="Peptidase_S8/S53_dom"/>
</dbReference>
<dbReference type="GO" id="GO:0006508">
    <property type="term" value="P:proteolysis"/>
    <property type="evidence" value="ECO:0007669"/>
    <property type="project" value="UniProtKB-KW"/>
</dbReference>
<dbReference type="Proteomes" id="UP000294829">
    <property type="component" value="Unassembled WGS sequence"/>
</dbReference>
<keyword evidence="9" id="KW-0732">Signal</keyword>
<dbReference type="PANTHER" id="PTHR14218">
    <property type="entry name" value="PROTEASE S8 TRIPEPTIDYL PEPTIDASE I CLN2"/>
    <property type="match status" value="1"/>
</dbReference>
<dbReference type="SUPFAM" id="SSF54897">
    <property type="entry name" value="Protease propeptides/inhibitors"/>
    <property type="match status" value="1"/>
</dbReference>
<dbReference type="Gene3D" id="3.40.50.200">
    <property type="entry name" value="Peptidase S8/S53 domain"/>
    <property type="match status" value="1"/>
</dbReference>
<proteinExistence type="predicted"/>
<feature type="active site" description="Charge relay system" evidence="8">
    <location>
        <position position="537"/>
    </location>
</feature>
<dbReference type="SUPFAM" id="SSF52743">
    <property type="entry name" value="Subtilisin-like"/>
    <property type="match status" value="1"/>
</dbReference>
<keyword evidence="7" id="KW-0865">Zymogen</keyword>
<evidence type="ECO:0000256" key="7">
    <source>
        <dbReference type="ARBA" id="ARBA00023145"/>
    </source>
</evidence>
<dbReference type="EMBL" id="SMYL01000002">
    <property type="protein sequence ID" value="TDK67303.1"/>
    <property type="molecule type" value="Genomic_DNA"/>
</dbReference>
<protein>
    <submittedName>
        <fullName evidence="11">Peptidase S53</fullName>
    </submittedName>
</protein>
<evidence type="ECO:0000313" key="11">
    <source>
        <dbReference type="EMBL" id="TDK67303.1"/>
    </source>
</evidence>
<keyword evidence="5 8" id="KW-0720">Serine protease</keyword>
<feature type="active site" description="Charge relay system" evidence="8">
    <location>
        <position position="289"/>
    </location>
</feature>
<name>A0A4R5W3K3_9BURK</name>
<evidence type="ECO:0000256" key="2">
    <source>
        <dbReference type="ARBA" id="ARBA00022670"/>
    </source>
</evidence>
<evidence type="ECO:0000313" key="12">
    <source>
        <dbReference type="Proteomes" id="UP000294829"/>
    </source>
</evidence>
<keyword evidence="2 8" id="KW-0645">Protease</keyword>
<dbReference type="GO" id="GO:0046872">
    <property type="term" value="F:metal ion binding"/>
    <property type="evidence" value="ECO:0007669"/>
    <property type="project" value="UniProtKB-KW"/>
</dbReference>
<feature type="chain" id="PRO_5020464094" evidence="9">
    <location>
        <begin position="36"/>
        <end position="626"/>
    </location>
</feature>
<dbReference type="Pfam" id="PF09286">
    <property type="entry name" value="Pro-kuma_activ"/>
    <property type="match status" value="1"/>
</dbReference>
<comment type="caution">
    <text evidence="8">Lacks conserved residue(s) required for the propagation of feature annotation.</text>
</comment>
<evidence type="ECO:0000256" key="5">
    <source>
        <dbReference type="ARBA" id="ARBA00022825"/>
    </source>
</evidence>
<evidence type="ECO:0000259" key="10">
    <source>
        <dbReference type="PROSITE" id="PS51695"/>
    </source>
</evidence>
<comment type="cofactor">
    <cofactor evidence="1">
        <name>Ca(2+)</name>
        <dbReference type="ChEBI" id="CHEBI:29108"/>
    </cofactor>
</comment>
<dbReference type="CDD" id="cd04056">
    <property type="entry name" value="Peptidases_S53"/>
    <property type="match status" value="1"/>
</dbReference>
<evidence type="ECO:0000256" key="1">
    <source>
        <dbReference type="ARBA" id="ARBA00001913"/>
    </source>
</evidence>
<keyword evidence="12" id="KW-1185">Reference proteome</keyword>
<dbReference type="PANTHER" id="PTHR14218:SF15">
    <property type="entry name" value="TRIPEPTIDYL-PEPTIDASE 1"/>
    <property type="match status" value="1"/>
</dbReference>
<feature type="active site" description="Charge relay system" evidence="8">
    <location>
        <position position="293"/>
    </location>
</feature>
<evidence type="ECO:0000256" key="6">
    <source>
        <dbReference type="ARBA" id="ARBA00022837"/>
    </source>
</evidence>
<dbReference type="PROSITE" id="PS51695">
    <property type="entry name" value="SEDOLISIN"/>
    <property type="match status" value="1"/>
</dbReference>
<evidence type="ECO:0000256" key="3">
    <source>
        <dbReference type="ARBA" id="ARBA00022723"/>
    </source>
</evidence>
<dbReference type="RefSeq" id="WP_133326421.1">
    <property type="nucleotide sequence ID" value="NZ_SMYL01000002.1"/>
</dbReference>
<evidence type="ECO:0000256" key="4">
    <source>
        <dbReference type="ARBA" id="ARBA00022801"/>
    </source>
</evidence>
<feature type="domain" description="Peptidase S53" evidence="10">
    <location>
        <begin position="217"/>
        <end position="618"/>
    </location>
</feature>
<accession>A0A4R5W3K3</accession>
<dbReference type="InterPro" id="IPR050819">
    <property type="entry name" value="Tripeptidyl-peptidase_I"/>
</dbReference>
<dbReference type="CDD" id="cd11377">
    <property type="entry name" value="Pro-peptidase_S53"/>
    <property type="match status" value="1"/>
</dbReference>
<feature type="signal peptide" evidence="9">
    <location>
        <begin position="1"/>
        <end position="35"/>
    </location>
</feature>
<evidence type="ECO:0000256" key="8">
    <source>
        <dbReference type="PROSITE-ProRule" id="PRU01032"/>
    </source>
</evidence>
<dbReference type="InterPro" id="IPR015366">
    <property type="entry name" value="S53_propep"/>
</dbReference>
<keyword evidence="6" id="KW-0106">Calcium</keyword>
<comment type="caution">
    <text evidence="11">The sequence shown here is derived from an EMBL/GenBank/DDBJ whole genome shotgun (WGS) entry which is preliminary data.</text>
</comment>
<dbReference type="SMART" id="SM00944">
    <property type="entry name" value="Pro-kuma_activ"/>
    <property type="match status" value="1"/>
</dbReference>